<keyword evidence="2 4" id="KW-0472">Membrane</keyword>
<dbReference type="InterPro" id="IPR004995">
    <property type="entry name" value="Spore_Ger"/>
</dbReference>
<dbReference type="Proteomes" id="UP001596105">
    <property type="component" value="Unassembled WGS sequence"/>
</dbReference>
<proteinExistence type="inferred from homology"/>
<feature type="transmembrane region" description="Helical" evidence="4">
    <location>
        <begin position="455"/>
        <end position="480"/>
    </location>
</feature>
<dbReference type="PANTHER" id="PTHR22550">
    <property type="entry name" value="SPORE GERMINATION PROTEIN"/>
    <property type="match status" value="1"/>
</dbReference>
<evidence type="ECO:0000313" key="6">
    <source>
        <dbReference type="Proteomes" id="UP001596105"/>
    </source>
</evidence>
<accession>A0ABW0LZN2</accession>
<keyword evidence="4" id="KW-0812">Transmembrane</keyword>
<protein>
    <submittedName>
        <fullName evidence="5">Spore germination protein</fullName>
    </submittedName>
</protein>
<evidence type="ECO:0000313" key="5">
    <source>
        <dbReference type="EMBL" id="MFC5470755.1"/>
    </source>
</evidence>
<evidence type="ECO:0000256" key="2">
    <source>
        <dbReference type="ARBA" id="ARBA00023136"/>
    </source>
</evidence>
<evidence type="ECO:0000256" key="1">
    <source>
        <dbReference type="ARBA" id="ARBA00005278"/>
    </source>
</evidence>
<comment type="caution">
    <text evidence="5">The sequence shown here is derived from an EMBL/GenBank/DDBJ whole genome shotgun (WGS) entry which is preliminary data.</text>
</comment>
<evidence type="ECO:0000256" key="4">
    <source>
        <dbReference type="SAM" id="Phobius"/>
    </source>
</evidence>
<dbReference type="InterPro" id="IPR050768">
    <property type="entry name" value="UPF0353/GerABKA_families"/>
</dbReference>
<feature type="transmembrane region" description="Helical" evidence="4">
    <location>
        <begin position="329"/>
        <end position="351"/>
    </location>
</feature>
<comment type="similarity">
    <text evidence="1">Belongs to the GerABKA family.</text>
</comment>
<sequence>MKESNIPFFRKKRRKSGQEPSGKIGSGGVMNDNASNRSEQSVFADLTSNVEWIQTVLGHGSDLVVREIADAPTDRIGVAFVYIDDLVDPMILNQMILHPLMAGLGEQAEQSSASQKYELLKNRALSVGRVEEMHTLDKAVAQLLEGNTIVFVHGVNAALAACSTGGDKRSVEEPSSQTVVRGPKESFTENLKTNTALIRRRIKSPQLRVAVQQIGEQTKTYVTVMYLQGIANDRIVKELHLRLNRIDTDSILESAYIEEFIQDANFTPFPTILNTERPDAVAAGILEGQIAIIVDGTPFVLLTPVTFDRFFQSSEDFYQRYDIATFLRIIRYVSFLISMLLPALFIAITTFHQEMLPTPLLISLAAQREGVPFPAIVEAMIMELTFEVLREAGVRMPRVIGPAISIVGALVLGQAAVQAGLVSASMVIIVSFTAIANFVIPAINMASAARLIRFAMMILGGTLGLFGILSGMMILLLHLAGLRSFGISYLTPLSPFVWSNWKDLFIRVPQWAMKKRPINLVSKNNQTRQGDGQKPAPPNQNQEP</sequence>
<organism evidence="5 6">
    <name type="scientific">Cohnella suwonensis</name>
    <dbReference type="NCBI Taxonomy" id="696072"/>
    <lineage>
        <taxon>Bacteria</taxon>
        <taxon>Bacillati</taxon>
        <taxon>Bacillota</taxon>
        <taxon>Bacilli</taxon>
        <taxon>Bacillales</taxon>
        <taxon>Paenibacillaceae</taxon>
        <taxon>Cohnella</taxon>
    </lineage>
</organism>
<reference evidence="6" key="1">
    <citation type="journal article" date="2019" name="Int. J. Syst. Evol. Microbiol.">
        <title>The Global Catalogue of Microorganisms (GCM) 10K type strain sequencing project: providing services to taxonomists for standard genome sequencing and annotation.</title>
        <authorList>
            <consortium name="The Broad Institute Genomics Platform"/>
            <consortium name="The Broad Institute Genome Sequencing Center for Infectious Disease"/>
            <person name="Wu L."/>
            <person name="Ma J."/>
        </authorList>
    </citation>
    <scope>NUCLEOTIDE SEQUENCE [LARGE SCALE GENOMIC DNA]</scope>
    <source>
        <strain evidence="6">CCUG 57113</strain>
    </source>
</reference>
<gene>
    <name evidence="5" type="ORF">ACFPPD_18875</name>
</gene>
<evidence type="ECO:0000256" key="3">
    <source>
        <dbReference type="SAM" id="MobiDB-lite"/>
    </source>
</evidence>
<dbReference type="PIRSF" id="PIRSF005690">
    <property type="entry name" value="GerBA"/>
    <property type="match status" value="1"/>
</dbReference>
<feature type="region of interest" description="Disordered" evidence="3">
    <location>
        <begin position="1"/>
        <end position="35"/>
    </location>
</feature>
<feature type="transmembrane region" description="Helical" evidence="4">
    <location>
        <begin position="423"/>
        <end position="443"/>
    </location>
</feature>
<dbReference type="EMBL" id="JBHSMH010000073">
    <property type="protein sequence ID" value="MFC5470755.1"/>
    <property type="molecule type" value="Genomic_DNA"/>
</dbReference>
<keyword evidence="4" id="KW-1133">Transmembrane helix</keyword>
<keyword evidence="6" id="KW-1185">Reference proteome</keyword>
<dbReference type="RefSeq" id="WP_378082878.1">
    <property type="nucleotide sequence ID" value="NZ_JBHSMH010000073.1"/>
</dbReference>
<feature type="region of interest" description="Disordered" evidence="3">
    <location>
        <begin position="522"/>
        <end position="544"/>
    </location>
</feature>
<name>A0ABW0LZN2_9BACL</name>
<dbReference type="Pfam" id="PF03323">
    <property type="entry name" value="GerA"/>
    <property type="match status" value="1"/>
</dbReference>
<dbReference type="PANTHER" id="PTHR22550:SF5">
    <property type="entry name" value="LEUCINE ZIPPER PROTEIN 4"/>
    <property type="match status" value="1"/>
</dbReference>